<feature type="transmembrane region" description="Helical" evidence="1">
    <location>
        <begin position="15"/>
        <end position="36"/>
    </location>
</feature>
<protein>
    <submittedName>
        <fullName evidence="2">Uncharacterized protein</fullName>
    </submittedName>
</protein>
<gene>
    <name evidence="2" type="ORF">GRI40_05345</name>
</gene>
<dbReference type="RefSeq" id="WP_160610385.1">
    <property type="nucleotide sequence ID" value="NZ_WTZA01000001.1"/>
</dbReference>
<organism evidence="2 3">
    <name type="scientific">Tsuneonella aeria</name>
    <dbReference type="NCBI Taxonomy" id="1837929"/>
    <lineage>
        <taxon>Bacteria</taxon>
        <taxon>Pseudomonadati</taxon>
        <taxon>Pseudomonadota</taxon>
        <taxon>Alphaproteobacteria</taxon>
        <taxon>Sphingomonadales</taxon>
        <taxon>Erythrobacteraceae</taxon>
        <taxon>Tsuneonella</taxon>
    </lineage>
</organism>
<name>A0A6I4TDC3_9SPHN</name>
<proteinExistence type="predicted"/>
<keyword evidence="3" id="KW-1185">Reference proteome</keyword>
<keyword evidence="1" id="KW-1133">Transmembrane helix</keyword>
<keyword evidence="1" id="KW-0812">Transmembrane</keyword>
<sequence length="74" mass="8362">MTNDRPPRDPAKARFYFMAFHRVLGAVLVVLGLLVIEGQIDWPRSAGWAFLGLGLVDVFLAPFLLARLWRTPPQ</sequence>
<evidence type="ECO:0000313" key="2">
    <source>
        <dbReference type="EMBL" id="MXO74647.1"/>
    </source>
</evidence>
<dbReference type="AlphaFoldDB" id="A0A6I4TDC3"/>
<keyword evidence="1" id="KW-0472">Membrane</keyword>
<evidence type="ECO:0000256" key="1">
    <source>
        <dbReference type="SAM" id="Phobius"/>
    </source>
</evidence>
<dbReference type="OrthoDB" id="7410112at2"/>
<evidence type="ECO:0000313" key="3">
    <source>
        <dbReference type="Proteomes" id="UP000439522"/>
    </source>
</evidence>
<feature type="transmembrane region" description="Helical" evidence="1">
    <location>
        <begin position="48"/>
        <end position="69"/>
    </location>
</feature>
<dbReference type="EMBL" id="WTZA01000001">
    <property type="protein sequence ID" value="MXO74647.1"/>
    <property type="molecule type" value="Genomic_DNA"/>
</dbReference>
<reference evidence="2 3" key="1">
    <citation type="submission" date="2019-12" db="EMBL/GenBank/DDBJ databases">
        <title>Genomic-based taxomic classification of the family Erythrobacteraceae.</title>
        <authorList>
            <person name="Xu L."/>
        </authorList>
    </citation>
    <scope>NUCLEOTIDE SEQUENCE [LARGE SCALE GENOMIC DNA]</scope>
    <source>
        <strain evidence="2 3">100921-2</strain>
    </source>
</reference>
<accession>A0A6I4TDC3</accession>
<comment type="caution">
    <text evidence="2">The sequence shown here is derived from an EMBL/GenBank/DDBJ whole genome shotgun (WGS) entry which is preliminary data.</text>
</comment>
<dbReference type="Proteomes" id="UP000439522">
    <property type="component" value="Unassembled WGS sequence"/>
</dbReference>